<protein>
    <submittedName>
        <fullName evidence="1">Uncharacterized protein</fullName>
    </submittedName>
</protein>
<organism evidence="1 2">
    <name type="scientific">Armillaria solidipes</name>
    <dbReference type="NCBI Taxonomy" id="1076256"/>
    <lineage>
        <taxon>Eukaryota</taxon>
        <taxon>Fungi</taxon>
        <taxon>Dikarya</taxon>
        <taxon>Basidiomycota</taxon>
        <taxon>Agaricomycotina</taxon>
        <taxon>Agaricomycetes</taxon>
        <taxon>Agaricomycetidae</taxon>
        <taxon>Agaricales</taxon>
        <taxon>Marasmiineae</taxon>
        <taxon>Physalacriaceae</taxon>
        <taxon>Armillaria</taxon>
    </lineage>
</organism>
<name>A0A2H3BNV6_9AGAR</name>
<reference evidence="2" key="1">
    <citation type="journal article" date="2017" name="Nat. Ecol. Evol.">
        <title>Genome expansion and lineage-specific genetic innovations in the forest pathogenic fungi Armillaria.</title>
        <authorList>
            <person name="Sipos G."/>
            <person name="Prasanna A.N."/>
            <person name="Walter M.C."/>
            <person name="O'Connor E."/>
            <person name="Balint B."/>
            <person name="Krizsan K."/>
            <person name="Kiss B."/>
            <person name="Hess J."/>
            <person name="Varga T."/>
            <person name="Slot J."/>
            <person name="Riley R."/>
            <person name="Boka B."/>
            <person name="Rigling D."/>
            <person name="Barry K."/>
            <person name="Lee J."/>
            <person name="Mihaltcheva S."/>
            <person name="LaButti K."/>
            <person name="Lipzen A."/>
            <person name="Waldron R."/>
            <person name="Moloney N.M."/>
            <person name="Sperisen C."/>
            <person name="Kredics L."/>
            <person name="Vagvoelgyi C."/>
            <person name="Patrignani A."/>
            <person name="Fitzpatrick D."/>
            <person name="Nagy I."/>
            <person name="Doyle S."/>
            <person name="Anderson J.B."/>
            <person name="Grigoriev I.V."/>
            <person name="Gueldener U."/>
            <person name="Muensterkoetter M."/>
            <person name="Nagy L.G."/>
        </authorList>
    </citation>
    <scope>NUCLEOTIDE SEQUENCE [LARGE SCALE GENOMIC DNA]</scope>
    <source>
        <strain evidence="2">28-4</strain>
    </source>
</reference>
<keyword evidence="2" id="KW-1185">Reference proteome</keyword>
<dbReference type="AlphaFoldDB" id="A0A2H3BNV6"/>
<dbReference type="EMBL" id="KZ293431">
    <property type="protein sequence ID" value="PBK68642.1"/>
    <property type="molecule type" value="Genomic_DNA"/>
</dbReference>
<evidence type="ECO:0000313" key="1">
    <source>
        <dbReference type="EMBL" id="PBK68642.1"/>
    </source>
</evidence>
<evidence type="ECO:0000313" key="2">
    <source>
        <dbReference type="Proteomes" id="UP000218334"/>
    </source>
</evidence>
<accession>A0A2H3BNV6</accession>
<proteinExistence type="predicted"/>
<dbReference type="Proteomes" id="UP000218334">
    <property type="component" value="Unassembled WGS sequence"/>
</dbReference>
<sequence>MLVNIIQLEEPGAEERGASLEGNPGKGKRYFEETEVASSRSTMNSGMISPIGGGGATAGNQPLGTRLTAIQTPPLLIRTSMGEANGQIGMVSKMVFEEVKILDVLFHRILTLYAWRPLAINFVLHAYETQQKNNEGNGVFERGMRRHDCRRKQAETGDCGDENHDTRFEGCILAQDDQHMHPTVVKEQGPEKREYDIGTKVPTFPNDGPKFVRGVYLTSMAAVSSGRLKEVIENFFEVEVAPSKGRTLDSAYRQLFDLSSMSSLKSSTEGSQSVLHRDSADAVSQSRRNEIRIHRNDTRVTHLETLWTFGMWASIALGNVLGR</sequence>
<gene>
    <name evidence="1" type="ORF">ARMSODRAFT_975543</name>
</gene>